<evidence type="ECO:0000256" key="5">
    <source>
        <dbReference type="SAM" id="MobiDB-lite"/>
    </source>
</evidence>
<feature type="region of interest" description="Disordered" evidence="5">
    <location>
        <begin position="23"/>
        <end position="52"/>
    </location>
</feature>
<evidence type="ECO:0000313" key="7">
    <source>
        <dbReference type="Proteomes" id="UP001174677"/>
    </source>
</evidence>
<protein>
    <recommendedName>
        <fullName evidence="8">IQ domain-containing protein IQM3-like</fullName>
    </recommendedName>
</protein>
<comment type="subcellular location">
    <subcellularLocation>
        <location evidence="2">Cytoplasm</location>
    </subcellularLocation>
    <subcellularLocation>
        <location evidence="1">Nucleus</location>
    </subcellularLocation>
</comment>
<accession>A0ABQ9MQN0</accession>
<feature type="compositionally biased region" description="Basic and acidic residues" evidence="5">
    <location>
        <begin position="378"/>
        <end position="391"/>
    </location>
</feature>
<evidence type="ECO:0000256" key="3">
    <source>
        <dbReference type="ARBA" id="ARBA00022490"/>
    </source>
</evidence>
<evidence type="ECO:0000256" key="4">
    <source>
        <dbReference type="ARBA" id="ARBA00023242"/>
    </source>
</evidence>
<dbReference type="PANTHER" id="PTHR31250:SF10">
    <property type="entry name" value="IQ DOMAIN-CONTAINING PROTEIN IQM3"/>
    <property type="match status" value="1"/>
</dbReference>
<dbReference type="InterPro" id="IPR044159">
    <property type="entry name" value="IQM"/>
</dbReference>
<gene>
    <name evidence="6" type="ORF">P3X46_009549</name>
</gene>
<reference evidence="6" key="1">
    <citation type="journal article" date="2023" name="Plant Biotechnol. J.">
        <title>Chromosome-level wild Hevea brasiliensis genome provides new tools for genomic-assisted breeding and valuable loci to elevate rubber yield.</title>
        <authorList>
            <person name="Cheng H."/>
            <person name="Song X."/>
            <person name="Hu Y."/>
            <person name="Wu T."/>
            <person name="Yang Q."/>
            <person name="An Z."/>
            <person name="Feng S."/>
            <person name="Deng Z."/>
            <person name="Wu W."/>
            <person name="Zeng X."/>
            <person name="Tu M."/>
            <person name="Wang X."/>
            <person name="Huang H."/>
        </authorList>
    </citation>
    <scope>NUCLEOTIDE SEQUENCE</scope>
    <source>
        <strain evidence="6">MT/VB/25A 57/8</strain>
    </source>
</reference>
<evidence type="ECO:0000256" key="1">
    <source>
        <dbReference type="ARBA" id="ARBA00004123"/>
    </source>
</evidence>
<keyword evidence="3" id="KW-0963">Cytoplasm</keyword>
<feature type="region of interest" description="Disordered" evidence="5">
    <location>
        <begin position="479"/>
        <end position="515"/>
    </location>
</feature>
<evidence type="ECO:0000256" key="2">
    <source>
        <dbReference type="ARBA" id="ARBA00004496"/>
    </source>
</evidence>
<dbReference type="Proteomes" id="UP001174677">
    <property type="component" value="Chromosome 5"/>
</dbReference>
<proteinExistence type="predicted"/>
<name>A0ABQ9MQN0_HEVBR</name>
<evidence type="ECO:0000313" key="6">
    <source>
        <dbReference type="EMBL" id="KAJ9181416.1"/>
    </source>
</evidence>
<sequence length="515" mass="57079">MEVETHALASPFLRKMDISRDFLAPDSPDLPPSEDSLKSDGLQSTESGGRECEEFEVPVLTDEGGVMDSTGNSPVVEVSGGACSDNAAVKLQKVYRSYRTRRRLADSAVVAEELWWQAIDYARLNHSTISFFDFLKPETAASRWNRVTLNASKVGKGLSKDAKAQKLAFQHWIEAIDPRHRYGHSLHIYYEEWCKTNSGQPFFYWLDIGDGKELDLKECPRSKLRQQCIKYLGPQEREHYEYIVVEGKITHKQTGNRLDTSNGSKGTKWIFVMSTTKRLYAGEKKKGIFHHSSFLAGGATLAAGRLTVENGILKSISPYSGHYRPSEDRFDSFLSFLQDNGVKLDEVQINKVSEDSYVYDDGKFNASGTIGEVSSKLEPPKPEIVSEEKDSTSVGSTVGQTETKGEYKRTLSGGLQSPRAEVPKTAILHRINSKKAAKSYQLGNQLSLKWSTGAGPRIGCVADYPVEVRQQALEFVNLSPRSPPTPSSYRRIASLVSSTAQSTTDVPNGDGTSHN</sequence>
<feature type="compositionally biased region" description="Polar residues" evidence="5">
    <location>
        <begin position="392"/>
        <end position="402"/>
    </location>
</feature>
<feature type="compositionally biased region" description="Polar residues" evidence="5">
    <location>
        <begin position="495"/>
        <end position="515"/>
    </location>
</feature>
<dbReference type="EMBL" id="JARPOI010000005">
    <property type="protein sequence ID" value="KAJ9181416.1"/>
    <property type="molecule type" value="Genomic_DNA"/>
</dbReference>
<keyword evidence="4" id="KW-0539">Nucleus</keyword>
<keyword evidence="7" id="KW-1185">Reference proteome</keyword>
<dbReference type="PROSITE" id="PS50096">
    <property type="entry name" value="IQ"/>
    <property type="match status" value="1"/>
</dbReference>
<comment type="caution">
    <text evidence="6">The sequence shown here is derived from an EMBL/GenBank/DDBJ whole genome shotgun (WGS) entry which is preliminary data.</text>
</comment>
<dbReference type="PANTHER" id="PTHR31250">
    <property type="entry name" value="IQ DOMAIN-CONTAINING PROTEIN IQM3"/>
    <property type="match status" value="1"/>
</dbReference>
<feature type="region of interest" description="Disordered" evidence="5">
    <location>
        <begin position="372"/>
        <end position="416"/>
    </location>
</feature>
<evidence type="ECO:0008006" key="8">
    <source>
        <dbReference type="Google" id="ProtNLM"/>
    </source>
</evidence>
<organism evidence="6 7">
    <name type="scientific">Hevea brasiliensis</name>
    <name type="common">Para rubber tree</name>
    <name type="synonym">Siphonia brasiliensis</name>
    <dbReference type="NCBI Taxonomy" id="3981"/>
    <lineage>
        <taxon>Eukaryota</taxon>
        <taxon>Viridiplantae</taxon>
        <taxon>Streptophyta</taxon>
        <taxon>Embryophyta</taxon>
        <taxon>Tracheophyta</taxon>
        <taxon>Spermatophyta</taxon>
        <taxon>Magnoliopsida</taxon>
        <taxon>eudicotyledons</taxon>
        <taxon>Gunneridae</taxon>
        <taxon>Pentapetalae</taxon>
        <taxon>rosids</taxon>
        <taxon>fabids</taxon>
        <taxon>Malpighiales</taxon>
        <taxon>Euphorbiaceae</taxon>
        <taxon>Crotonoideae</taxon>
        <taxon>Micrandreae</taxon>
        <taxon>Hevea</taxon>
    </lineage>
</organism>